<sequence>MVTALRLPPVSHPVRTQLGFGEIRYEILTSDCRSSSLLPVSVKNWGSTVPYCTCAVCSQYIKRNYGESPENYSEALRRLEQLRQHAVNVPRDFEGCNTLRKYFGQLHFLQSRVPMAKGQEAAAPVTWTDIFSGKQVTHEDISYEQACVLYNLGALHSYLGAIDKRVSEEGMKTSCTHFQCAAGAFMYIRDHYNSGYSSDLSHQALSINISLMLGQAQECLLEKTLLDNRKSLLIARICAQVCDYYRECTRVLESSDCVSGKKEWRKLLSMKISYISAVTHLHVGKHSEEQQKYGEAVAYFQSSLGKLNDAIKISKGQPDSVQEALKFTMDVIGGKFNSAKKDNDFIYHESVPSLDTLAAVKGAPLVKPLPVTPTDPNTTGPDLFSKLVPIAAHEASSVYSEEKAKLLREAMAKIDEKNQILESFMDSLNCDSVDLDMFSSVPSLLLEKCAALSVQPDAVRRLVQAMQALSSVYTDVGSYLEEVRNALEEDEAGEKTLVNVVGQKGLPPRPPELTEVQKEFRKYEAAHQVASQTNTELHKAMNQHIPNLRLLQGPLDELKKSLPQPQLSQDDRSSLQTMKRICGKVDEMRKQRVSFEKELRDLIQKDDITAILVTTERSEIKAVIEEQLQKYGQLKGYIDQNLTAQDNIIKALTEANVQCATIRKTLSVTQQQYNSSVQSMVASYEAYEDLVKKAEEGKSFYQDLEKKISSLLDKVKTICQSREEGRTALLEREVAKVPPPRPTAQKPVLGNKTPGPQSGRVEASVSSFSLGQDIPQKLHSLPPDMALARGPPLHTWPPGAASPPFSNQGMPQLTPTKQPPFGQVSGVPQPVAPIQHPSGYVVPQQFQPGPSRGITPVPPQINPQNTSQMPHQGYIPAPWQKSPSVSFPLVSANYTMPPEMGQSAARPSLSGHVLMYGGQGQHMQSSMPQSSSAQHVTPGTQYQGFIPQPGISQAPRVAFFGQSQPPSPPGQFQPPVPPQSQSQPIPTTAYWPTLGAHTQSLPGLPVQPGLLSVSQASLPVESKVQPFPSGSVNQFHQGQSTQNQPQAHMGHVLPSIPSSQMPPESLQNANRQTPLSQTTIQLPFTQNLPMPFAYHSSDNSHMPQRIALPEGNMYFQQGTPQSQAQPLPAQNMCQQPTTQFRPMFQTGNPLQIQNIPPENNSSSGPITVPVMDNPNPPTLAAILTPSPAHPLPCNQPGPVLKSSSSENSHSVAEYKEGFQQINPSHGALNHDFIQDKMQTLSIASQGEASDCGEDKVK</sequence>
<evidence type="ECO:0000313" key="2">
    <source>
        <dbReference type="Proteomes" id="UP000830395"/>
    </source>
</evidence>
<name>A0ACC5ZER7_9TELE</name>
<gene>
    <name evidence="1" type="ORF">PDJAM_G00142920</name>
</gene>
<reference evidence="1" key="1">
    <citation type="submission" date="2020-02" db="EMBL/GenBank/DDBJ databases">
        <title>Genome sequencing of the panga catfish, Pangasius djambal.</title>
        <authorList>
            <person name="Wen M."/>
            <person name="Zahm M."/>
            <person name="Roques C."/>
            <person name="Cabau C."/>
            <person name="Klopp C."/>
            <person name="Donnadieu C."/>
            <person name="Jouanno E."/>
            <person name="Avarre J.-C."/>
            <person name="Campet M."/>
            <person name="Ha T."/>
            <person name="Dugue R."/>
            <person name="Lampietro C."/>
            <person name="Louis A."/>
            <person name="Herpin A."/>
            <person name="Echchiki A."/>
            <person name="Berthelot C."/>
            <person name="Parey E."/>
            <person name="Roest-Crollius H."/>
            <person name="Braasch I."/>
            <person name="Postlethwait J.H."/>
            <person name="Bobe J."/>
            <person name="Montfort J."/>
            <person name="Bouchez O."/>
            <person name="Begum T."/>
            <person name="Schartl M."/>
            <person name="Gustiano R."/>
            <person name="Guiguen Y."/>
        </authorList>
    </citation>
    <scope>NUCLEOTIDE SEQUENCE</scope>
    <source>
        <strain evidence="1">Pdj_M5554</strain>
    </source>
</reference>
<organism evidence="1 2">
    <name type="scientific">Pangasius djambal</name>
    <dbReference type="NCBI Taxonomy" id="1691987"/>
    <lineage>
        <taxon>Eukaryota</taxon>
        <taxon>Metazoa</taxon>
        <taxon>Chordata</taxon>
        <taxon>Craniata</taxon>
        <taxon>Vertebrata</taxon>
        <taxon>Euteleostomi</taxon>
        <taxon>Actinopterygii</taxon>
        <taxon>Neopterygii</taxon>
        <taxon>Teleostei</taxon>
        <taxon>Ostariophysi</taxon>
        <taxon>Siluriformes</taxon>
        <taxon>Pangasiidae</taxon>
        <taxon>Pangasius</taxon>
    </lineage>
</organism>
<accession>A0ACC5ZER7</accession>
<keyword evidence="2" id="KW-1185">Reference proteome</keyword>
<protein>
    <submittedName>
        <fullName evidence="1">Uncharacterized protein</fullName>
    </submittedName>
</protein>
<evidence type="ECO:0000313" key="1">
    <source>
        <dbReference type="EMBL" id="MCJ8746529.1"/>
    </source>
</evidence>
<proteinExistence type="predicted"/>
<comment type="caution">
    <text evidence="1">The sequence shown here is derived from an EMBL/GenBank/DDBJ whole genome shotgun (WGS) entry which is preliminary data.</text>
</comment>
<dbReference type="Proteomes" id="UP000830395">
    <property type="component" value="Chromosome 23"/>
</dbReference>
<dbReference type="EMBL" id="CM040997">
    <property type="protein sequence ID" value="MCJ8746529.1"/>
    <property type="molecule type" value="Genomic_DNA"/>
</dbReference>